<feature type="transmembrane region" description="Helical" evidence="1">
    <location>
        <begin position="107"/>
        <end position="134"/>
    </location>
</feature>
<keyword evidence="3" id="KW-1185">Reference proteome</keyword>
<sequence>MMRYDFYHWIRSRKAFFLFFIISICSLVATLSTYYAKDIINTLGTTGAKVMLQEVHWRDILSSYFKITSQICLFTAIYLTSSECQLGRVESEKLFYQTRMKRGGKVLLSKVLTSAIINLISICFGGILALYTTWAMYSTMNFEKTLLALTIQSLSFVCFTLLGNAISCYLTPFVSAMILEVLILFSSLIEQLRFLGHWSPFTLLTPNNILNNLEIKDLSMKLISSFLIILISLSLIWFKPVKQH</sequence>
<feature type="transmembrane region" description="Helical" evidence="1">
    <location>
        <begin position="16"/>
        <end position="36"/>
    </location>
</feature>
<feature type="transmembrane region" description="Helical" evidence="1">
    <location>
        <begin position="218"/>
        <end position="238"/>
    </location>
</feature>
<dbReference type="EMBL" id="JAFBEI010000007">
    <property type="protein sequence ID" value="MBM7635659.1"/>
    <property type="molecule type" value="Genomic_DNA"/>
</dbReference>
<comment type="caution">
    <text evidence="2">The sequence shown here is derived from an EMBL/GenBank/DDBJ whole genome shotgun (WGS) entry which is preliminary data.</text>
</comment>
<keyword evidence="1" id="KW-0472">Membrane</keyword>
<reference evidence="2 3" key="1">
    <citation type="submission" date="2021-01" db="EMBL/GenBank/DDBJ databases">
        <title>Genomic Encyclopedia of Type Strains, Phase IV (KMG-IV): sequencing the most valuable type-strain genomes for metagenomic binning, comparative biology and taxonomic classification.</title>
        <authorList>
            <person name="Goeker M."/>
        </authorList>
    </citation>
    <scope>NUCLEOTIDE SEQUENCE [LARGE SCALE GENOMIC DNA]</scope>
    <source>
        <strain evidence="2 3">DSM 27513</strain>
    </source>
</reference>
<feature type="transmembrane region" description="Helical" evidence="1">
    <location>
        <begin position="177"/>
        <end position="198"/>
    </location>
</feature>
<evidence type="ECO:0008006" key="4">
    <source>
        <dbReference type="Google" id="ProtNLM"/>
    </source>
</evidence>
<evidence type="ECO:0000313" key="2">
    <source>
        <dbReference type="EMBL" id="MBM7635659.1"/>
    </source>
</evidence>
<organism evidence="2 3">
    <name type="scientific">Streptococcus saliviloxodontae</name>
    <dbReference type="NCBI Taxonomy" id="1349416"/>
    <lineage>
        <taxon>Bacteria</taxon>
        <taxon>Bacillati</taxon>
        <taxon>Bacillota</taxon>
        <taxon>Bacilli</taxon>
        <taxon>Lactobacillales</taxon>
        <taxon>Streptococcaceae</taxon>
        <taxon>Streptococcus</taxon>
    </lineage>
</organism>
<keyword evidence="1" id="KW-0812">Transmembrane</keyword>
<name>A0ABS2PJP9_9STRE</name>
<dbReference type="RefSeq" id="WP_205016594.1">
    <property type="nucleotide sequence ID" value="NZ_JAFBEI010000007.1"/>
</dbReference>
<gene>
    <name evidence="2" type="ORF">JOC31_000460</name>
</gene>
<feature type="transmembrane region" description="Helical" evidence="1">
    <location>
        <begin position="146"/>
        <end position="170"/>
    </location>
</feature>
<proteinExistence type="predicted"/>
<keyword evidence="1" id="KW-1133">Transmembrane helix</keyword>
<evidence type="ECO:0000256" key="1">
    <source>
        <dbReference type="SAM" id="Phobius"/>
    </source>
</evidence>
<protein>
    <recommendedName>
        <fullName evidence="4">ABC transporter permease</fullName>
    </recommendedName>
</protein>
<evidence type="ECO:0000313" key="3">
    <source>
        <dbReference type="Proteomes" id="UP000809081"/>
    </source>
</evidence>
<accession>A0ABS2PJP9</accession>
<dbReference type="Proteomes" id="UP000809081">
    <property type="component" value="Unassembled WGS sequence"/>
</dbReference>